<keyword evidence="2" id="KW-1185">Reference proteome</keyword>
<organism evidence="1 2">
    <name type="scientific">Hydrocarboniclastica marina</name>
    <dbReference type="NCBI Taxonomy" id="2259620"/>
    <lineage>
        <taxon>Bacteria</taxon>
        <taxon>Pseudomonadati</taxon>
        <taxon>Pseudomonadota</taxon>
        <taxon>Gammaproteobacteria</taxon>
        <taxon>Alteromonadales</taxon>
        <taxon>Alteromonadaceae</taxon>
        <taxon>Hydrocarboniclastica</taxon>
    </lineage>
</organism>
<dbReference type="KEGG" id="hmi:soil367_12615"/>
<accession>A0A4P7XL79</accession>
<proteinExistence type="predicted"/>
<name>A0A4P7XL79_9ALTE</name>
<dbReference type="Pfam" id="PF13692">
    <property type="entry name" value="Glyco_trans_1_4"/>
    <property type="match status" value="1"/>
</dbReference>
<dbReference type="AlphaFoldDB" id="A0A4P7XL79"/>
<dbReference type="Proteomes" id="UP000298049">
    <property type="component" value="Chromosome"/>
</dbReference>
<keyword evidence="1" id="KW-0808">Transferase</keyword>
<dbReference type="RefSeq" id="WP_136549410.1">
    <property type="nucleotide sequence ID" value="NZ_CP031093.1"/>
</dbReference>
<dbReference type="GO" id="GO:0016740">
    <property type="term" value="F:transferase activity"/>
    <property type="evidence" value="ECO:0007669"/>
    <property type="project" value="UniProtKB-KW"/>
</dbReference>
<dbReference type="OrthoDB" id="9807209at2"/>
<dbReference type="Gene3D" id="3.40.50.2000">
    <property type="entry name" value="Glycogen Phosphorylase B"/>
    <property type="match status" value="1"/>
</dbReference>
<dbReference type="SUPFAM" id="SSF53756">
    <property type="entry name" value="UDP-Glycosyltransferase/glycogen phosphorylase"/>
    <property type="match status" value="1"/>
</dbReference>
<gene>
    <name evidence="1" type="ORF">soil367_12615</name>
</gene>
<reference evidence="1 2" key="1">
    <citation type="submission" date="2018-07" db="EMBL/GenBank/DDBJ databases">
        <title>Marsedoiliclastica nanhaica gen. nov. sp. nov., a novel marine hydrocarbonoclastic bacterium isolated from an in-situ enriched hydrocarbon-degrading consortium in deep-sea sediment.</title>
        <authorList>
            <person name="Dong C."/>
            <person name="Ma T."/>
            <person name="Liu R."/>
            <person name="Shao Z."/>
        </authorList>
    </citation>
    <scope>NUCLEOTIDE SEQUENCE [LARGE SCALE GENOMIC DNA]</scope>
    <source>
        <strain evidence="2">soil36-7</strain>
    </source>
</reference>
<protein>
    <submittedName>
        <fullName evidence="1">Glycosyltransferase</fullName>
    </submittedName>
</protein>
<dbReference type="EMBL" id="CP031093">
    <property type="protein sequence ID" value="QCF26707.1"/>
    <property type="molecule type" value="Genomic_DNA"/>
</dbReference>
<evidence type="ECO:0000313" key="1">
    <source>
        <dbReference type="EMBL" id="QCF26707.1"/>
    </source>
</evidence>
<sequence>MLGLIESFCLAGWQVAFASPAQATERQADLASLGVACRTIALNSDCFDAFVAETQPDIVVFDRFMVEEQFGWRVAAACPAALRVLDTEDLHSLRKARQIALQAGLKNASSQPSRDAAVARLLAAAPFSLFKQMAAEEITLREVASIQRCDLTLMISDIEVALLVELFNIPPGKLHYCPFMLTAAEVSLPAFDQRRHFISIGNFRHAPNWDAVLWLRERLWPSIRAALPEAELHVYGAYPPPKATALHSHRDGFLVKGWAADAHAVLARSRVCLAPLRFGAGIKGKLADAMTAGTPSVTTPIGSEGMAAVGLSWPGAVAGQADEFVAEAVALYRDPGRWRQAQLDGATLLRQRFNALEHQPKLIEKIQQSHQHLQEIRAADFTGAMMRHHFHQSTRYMSKWIETKARLREAMGE</sequence>
<evidence type="ECO:0000313" key="2">
    <source>
        <dbReference type="Proteomes" id="UP000298049"/>
    </source>
</evidence>